<accession>A0A2K4ZPT9</accession>
<dbReference type="AlphaFoldDB" id="A0A2K4ZPT9"/>
<organism evidence="1 2">
    <name type="scientific">Acetatifactor muris</name>
    <dbReference type="NCBI Taxonomy" id="879566"/>
    <lineage>
        <taxon>Bacteria</taxon>
        <taxon>Bacillati</taxon>
        <taxon>Bacillota</taxon>
        <taxon>Clostridia</taxon>
        <taxon>Lachnospirales</taxon>
        <taxon>Lachnospiraceae</taxon>
        <taxon>Acetatifactor</taxon>
    </lineage>
</organism>
<proteinExistence type="predicted"/>
<keyword evidence="2" id="KW-1185">Reference proteome</keyword>
<dbReference type="EMBL" id="OFSM01000051">
    <property type="protein sequence ID" value="SOY32455.1"/>
    <property type="molecule type" value="Genomic_DNA"/>
</dbReference>
<dbReference type="Proteomes" id="UP000236311">
    <property type="component" value="Unassembled WGS sequence"/>
</dbReference>
<evidence type="ECO:0000313" key="1">
    <source>
        <dbReference type="EMBL" id="SOY32455.1"/>
    </source>
</evidence>
<sequence>MPAENRKSAPRAVTVPVMVRGGFLPGSGIYHDDYSTVCRLVYIKGSFCTETGKYRLYRDIICLKISKICLKTAEYID</sequence>
<protein>
    <submittedName>
        <fullName evidence="1">Uncharacterized protein</fullName>
    </submittedName>
</protein>
<name>A0A2K4ZPT9_9FIRM</name>
<gene>
    <name evidence="1" type="ORF">AMURIS_05214</name>
</gene>
<evidence type="ECO:0000313" key="2">
    <source>
        <dbReference type="Proteomes" id="UP000236311"/>
    </source>
</evidence>
<reference evidence="1 2" key="1">
    <citation type="submission" date="2018-01" db="EMBL/GenBank/DDBJ databases">
        <authorList>
            <person name="Gaut B.S."/>
            <person name="Morton B.R."/>
            <person name="Clegg M.T."/>
            <person name="Duvall M.R."/>
        </authorList>
    </citation>
    <scope>NUCLEOTIDE SEQUENCE [LARGE SCALE GENOMIC DNA]</scope>
    <source>
        <strain evidence="1">GP69</strain>
    </source>
</reference>